<feature type="coiled-coil region" evidence="1">
    <location>
        <begin position="55"/>
        <end position="85"/>
    </location>
</feature>
<evidence type="ECO:0000313" key="3">
    <source>
        <dbReference type="EMBL" id="CDW50151.1"/>
    </source>
</evidence>
<evidence type="ECO:0000256" key="1">
    <source>
        <dbReference type="SAM" id="Coils"/>
    </source>
</evidence>
<accession>A0A0K2VJI3</accession>
<feature type="region of interest" description="Disordered" evidence="2">
    <location>
        <begin position="309"/>
        <end position="336"/>
    </location>
</feature>
<dbReference type="EMBL" id="HACA01032790">
    <property type="protein sequence ID" value="CDW50151.1"/>
    <property type="molecule type" value="Transcribed_RNA"/>
</dbReference>
<proteinExistence type="predicted"/>
<name>A0A0K2VJI3_LEPSM</name>
<protein>
    <submittedName>
        <fullName evidence="3">Uncharacterized protein</fullName>
    </submittedName>
</protein>
<sequence>MVSCGAISTILSDIQSKFRGLDRRIHSAHEEFEAYYEHNGTNVQPSSLYREEGPAESALETLEALEQLEKEMDSAISAITESNSTLEGFNGEMQRHVTDWGRFCESMMLYATNNYGTLFPHRVRETLNDILHINELDNEEGQEKSEEEKENEDPKTEDKEPLRDEPNLLHFGISKYGLEKFGYSFYSKETQSEKKKESLDPLQRPPIIIPPIVSKPSLPQFGSPLLQTKDRSSFELNTLSVSIPSLQPLRELPSQKPEEISPGLFVRVKPNKGRKTVTPEAPSMSYTLQNQPLILSSSLLKTCESNVMDSNKKNVDNGLNDSFGPPPKPKLFTRDL</sequence>
<reference evidence="3" key="1">
    <citation type="submission" date="2014-05" db="EMBL/GenBank/DDBJ databases">
        <authorList>
            <person name="Chronopoulou M."/>
        </authorList>
    </citation>
    <scope>NUCLEOTIDE SEQUENCE</scope>
    <source>
        <tissue evidence="3">Whole organism</tissue>
    </source>
</reference>
<evidence type="ECO:0000256" key="2">
    <source>
        <dbReference type="SAM" id="MobiDB-lite"/>
    </source>
</evidence>
<organism evidence="3">
    <name type="scientific">Lepeophtheirus salmonis</name>
    <name type="common">Salmon louse</name>
    <name type="synonym">Caligus salmonis</name>
    <dbReference type="NCBI Taxonomy" id="72036"/>
    <lineage>
        <taxon>Eukaryota</taxon>
        <taxon>Metazoa</taxon>
        <taxon>Ecdysozoa</taxon>
        <taxon>Arthropoda</taxon>
        <taxon>Crustacea</taxon>
        <taxon>Multicrustacea</taxon>
        <taxon>Hexanauplia</taxon>
        <taxon>Copepoda</taxon>
        <taxon>Siphonostomatoida</taxon>
        <taxon>Caligidae</taxon>
        <taxon>Lepeophtheirus</taxon>
    </lineage>
</organism>
<dbReference type="AlphaFoldDB" id="A0A0K2VJI3"/>
<keyword evidence="1" id="KW-0175">Coiled coil</keyword>
<feature type="region of interest" description="Disordered" evidence="2">
    <location>
        <begin position="135"/>
        <end position="166"/>
    </location>
</feature>